<reference evidence="3" key="1">
    <citation type="submission" date="2022-07" db="EMBL/GenBank/DDBJ databases">
        <title>Chromosome-level genome of Muraenolepis orangiensis.</title>
        <authorList>
            <person name="Kim J."/>
        </authorList>
    </citation>
    <scope>NUCLEOTIDE SEQUENCE</scope>
    <source>
        <strain evidence="3">KU_S4_2022</strain>
        <tissue evidence="3">Muscle</tissue>
    </source>
</reference>
<feature type="region of interest" description="Disordered" evidence="1">
    <location>
        <begin position="84"/>
        <end position="138"/>
    </location>
</feature>
<dbReference type="Gene3D" id="3.10.20.90">
    <property type="entry name" value="Phosphatidylinositol 3-kinase Catalytic Subunit, Chain A, domain 1"/>
    <property type="match status" value="1"/>
</dbReference>
<evidence type="ECO:0000313" key="3">
    <source>
        <dbReference type="EMBL" id="KAJ3586350.1"/>
    </source>
</evidence>
<protein>
    <recommendedName>
        <fullName evidence="2">Ras-associating domain-containing protein</fullName>
    </recommendedName>
</protein>
<dbReference type="InterPro" id="IPR029071">
    <property type="entry name" value="Ubiquitin-like_domsf"/>
</dbReference>
<sequence>MEVKVFVDGVHRVVCGVTDQTSCQEVVIALAQALGRPGRYILKEKFKDFERCVSPNECLLESLQKYGEHVKEVQLTLLNNNRPPLLWDPAPGSNSSSRTTVPGDPLGPPLRRRRPDPGSRTRKGSGSLASSAHRQSLPVLSQLHQAEEEEGLLEDVKRPKRKSLTLMDAWGWLGSLGRRRLHYSVSEESHKETGKRSNENLLEGFVGSDSVGSGSVSSKEDRGQDGFLSRVRRRKRERQCREHRTSCCIGNQKREDDGQMFRKSSLGAKDGALLSKDQTLGPKDRALWTKDQTLGSKDRVLGRSSRAHRLEDENNKLREHITSQGTRLRDLHLQITSVDSQIGELEGQKTARQARLDAQQTSALEEEENEQVQFWENELKAELGYERDIQARFLEMRERAWQCKAQLEEYKLKVQRLDFTAGVKALVQEREENPGILGKGVTQICTGVETSKAPGRVNTGRKESPSQLHAPVPPQQIKERRLTGPTELREWWTHWSGSQATAAAPQTPSLHRAELTIYLGSARV</sequence>
<feature type="compositionally biased region" description="Polar residues" evidence="1">
    <location>
        <begin position="127"/>
        <end position="138"/>
    </location>
</feature>
<organism evidence="3 4">
    <name type="scientific">Muraenolepis orangiensis</name>
    <name type="common">Patagonian moray cod</name>
    <dbReference type="NCBI Taxonomy" id="630683"/>
    <lineage>
        <taxon>Eukaryota</taxon>
        <taxon>Metazoa</taxon>
        <taxon>Chordata</taxon>
        <taxon>Craniata</taxon>
        <taxon>Vertebrata</taxon>
        <taxon>Euteleostomi</taxon>
        <taxon>Actinopterygii</taxon>
        <taxon>Neopterygii</taxon>
        <taxon>Teleostei</taxon>
        <taxon>Neoteleostei</taxon>
        <taxon>Acanthomorphata</taxon>
        <taxon>Zeiogadaria</taxon>
        <taxon>Gadariae</taxon>
        <taxon>Gadiformes</taxon>
        <taxon>Muraenolepidoidei</taxon>
        <taxon>Muraenolepididae</taxon>
        <taxon>Muraenolepis</taxon>
    </lineage>
</organism>
<dbReference type="PROSITE" id="PS50200">
    <property type="entry name" value="RA"/>
    <property type="match status" value="1"/>
</dbReference>
<dbReference type="OrthoDB" id="10051571at2759"/>
<evidence type="ECO:0000259" key="2">
    <source>
        <dbReference type="PROSITE" id="PS50200"/>
    </source>
</evidence>
<dbReference type="SUPFAM" id="SSF54236">
    <property type="entry name" value="Ubiquitin-like"/>
    <property type="match status" value="1"/>
</dbReference>
<feature type="compositionally biased region" description="Basic and acidic residues" evidence="1">
    <location>
        <begin position="185"/>
        <end position="198"/>
    </location>
</feature>
<proteinExistence type="predicted"/>
<evidence type="ECO:0000313" key="4">
    <source>
        <dbReference type="Proteomes" id="UP001148018"/>
    </source>
</evidence>
<dbReference type="InterPro" id="IPR048945">
    <property type="entry name" value="RASSF8/10_RA"/>
</dbReference>
<accession>A0A9Q0DD19</accession>
<dbReference type="PANTHER" id="PTHR15286:SF16">
    <property type="entry name" value="RAS ASSOCIATION DOMAIN-CONTAINING PROTEIN 8"/>
    <property type="match status" value="1"/>
</dbReference>
<name>A0A9Q0DD19_9TELE</name>
<comment type="caution">
    <text evidence="3">The sequence shown here is derived from an EMBL/GenBank/DDBJ whole genome shotgun (WGS) entry which is preliminary data.</text>
</comment>
<dbReference type="InterPro" id="IPR033593">
    <property type="entry name" value="N-RASSF"/>
</dbReference>
<dbReference type="Pfam" id="PF21712">
    <property type="entry name" value="RASSF8-10_RA"/>
    <property type="match status" value="1"/>
</dbReference>
<feature type="compositionally biased region" description="Low complexity" evidence="1">
    <location>
        <begin position="206"/>
        <end position="217"/>
    </location>
</feature>
<dbReference type="Proteomes" id="UP001148018">
    <property type="component" value="Unassembled WGS sequence"/>
</dbReference>
<dbReference type="GO" id="GO:0007165">
    <property type="term" value="P:signal transduction"/>
    <property type="evidence" value="ECO:0007669"/>
    <property type="project" value="InterPro"/>
</dbReference>
<dbReference type="EMBL" id="JANIIK010000117">
    <property type="protein sequence ID" value="KAJ3586350.1"/>
    <property type="molecule type" value="Genomic_DNA"/>
</dbReference>
<dbReference type="PANTHER" id="PTHR15286">
    <property type="entry name" value="RAS-ASSOCIATING DOMAIN CONTAINING PROTEIN"/>
    <property type="match status" value="1"/>
</dbReference>
<keyword evidence="4" id="KW-1185">Reference proteome</keyword>
<dbReference type="InterPro" id="IPR000159">
    <property type="entry name" value="RA_dom"/>
</dbReference>
<feature type="region of interest" description="Disordered" evidence="1">
    <location>
        <begin position="185"/>
        <end position="235"/>
    </location>
</feature>
<feature type="domain" description="Ras-associating" evidence="2">
    <location>
        <begin position="1"/>
        <end position="82"/>
    </location>
</feature>
<evidence type="ECO:0000256" key="1">
    <source>
        <dbReference type="SAM" id="MobiDB-lite"/>
    </source>
</evidence>
<gene>
    <name evidence="3" type="ORF">NHX12_012750</name>
</gene>
<feature type="region of interest" description="Disordered" evidence="1">
    <location>
        <begin position="452"/>
        <end position="479"/>
    </location>
</feature>
<dbReference type="AlphaFoldDB" id="A0A9Q0DD19"/>